<gene>
    <name evidence="4" type="ordered locus">Metig_1490</name>
</gene>
<dbReference type="NCBIfam" id="TIGR00661">
    <property type="entry name" value="MJ1255"/>
    <property type="match status" value="1"/>
</dbReference>
<evidence type="ECO:0000259" key="3">
    <source>
        <dbReference type="Pfam" id="PF04101"/>
    </source>
</evidence>
<dbReference type="GO" id="GO:0016758">
    <property type="term" value="F:hexosyltransferase activity"/>
    <property type="evidence" value="ECO:0007669"/>
    <property type="project" value="InterPro"/>
</dbReference>
<reference evidence="4 5" key="1">
    <citation type="submission" date="2011-05" db="EMBL/GenBank/DDBJ databases">
        <title>Complete sequence of Methanotorris igneus Kol 5.</title>
        <authorList>
            <consortium name="US DOE Joint Genome Institute"/>
            <person name="Lucas S."/>
            <person name="Han J."/>
            <person name="Lapidus A."/>
            <person name="Cheng J.-F."/>
            <person name="Goodwin L."/>
            <person name="Pitluck S."/>
            <person name="Peters L."/>
            <person name="Mikhailova N."/>
            <person name="Chertkov O."/>
            <person name="Han C."/>
            <person name="Tapia R."/>
            <person name="Land M."/>
            <person name="Hauser L."/>
            <person name="Kyrpides N."/>
            <person name="Ivanova N."/>
            <person name="Pagani I."/>
            <person name="Sieprawska-Lupa M."/>
            <person name="Whitman W."/>
            <person name="Woyke T."/>
        </authorList>
    </citation>
    <scope>NUCLEOTIDE SEQUENCE [LARGE SCALE GENOMIC DNA]</scope>
    <source>
        <strain evidence="5">DSM 5666 / JCM 11834 / Kol 5</strain>
    </source>
</reference>
<feature type="domain" description="Glycosyl transferase family 28 C-terminal" evidence="3">
    <location>
        <begin position="200"/>
        <end position="347"/>
    </location>
</feature>
<dbReference type="KEGG" id="mig:Metig_1490"/>
<comment type="similarity">
    <text evidence="1">Belongs to the glycosyltransferase 28 family.</text>
</comment>
<accession>F6BAL1</accession>
<sequence length="394" mass="45714">MVKLMKILISVCGEGFGHTTRCIAVAEELKNHYDIAFIAYGKSKNYIESLGYEVFETYPEIKLTGYEGKFDIKKSIFNKEYNPTKAIKREREIIKHYNPDLIISDCKYSTIIASKFLKKPYYIITNQNYTKTDKKEKFIVYPVMSMLNVINRSAEEVLVPDLPLPYTICEYNLKIIDNLEFIGPLIRYKPKNIKDGGYILSVIGGFEYRYRILKYLAEIAVKNDLNVKLVCGSWGVGRELESYVNKLTDNPKNIEIIPFTNNMEKLIKNCSFIVCHGGHSTIMEGISFGKPLIVIPDLNHPEQENNAKKVQDLACGITISHNEIEKLEMAINEIQNNKIYAENAKKLKKLCKQYNGRENIRKIISKRLKRKKRNLMTRIKQEYLRTIHKIRTKI</sequence>
<dbReference type="InterPro" id="IPR007235">
    <property type="entry name" value="Glyco_trans_28_C"/>
</dbReference>
<dbReference type="PANTHER" id="PTHR21015">
    <property type="entry name" value="UDP-N-ACETYLGLUCOSAMINE--N-ACETYLMURAMYL-(PENTAPEPTIDE) PYROPHOSPHORYL-UNDECAPRENOL N-ACETYLGLUCOSAMINE TRANSFERASE 1"/>
    <property type="match status" value="1"/>
</dbReference>
<dbReference type="Pfam" id="PF13528">
    <property type="entry name" value="Glyco_trans_1_3"/>
    <property type="match status" value="1"/>
</dbReference>
<dbReference type="EMBL" id="CP002737">
    <property type="protein sequence ID" value="AEF97024.1"/>
    <property type="molecule type" value="Genomic_DNA"/>
</dbReference>
<evidence type="ECO:0000313" key="4">
    <source>
        <dbReference type="EMBL" id="AEF97024.1"/>
    </source>
</evidence>
<feature type="coiled-coil region" evidence="2">
    <location>
        <begin position="317"/>
        <end position="344"/>
    </location>
</feature>
<organism evidence="5">
    <name type="scientific">Methanotorris igneus (strain DSM 5666 / JCM 11834 / Kol 5)</name>
    <dbReference type="NCBI Taxonomy" id="880724"/>
    <lineage>
        <taxon>Archaea</taxon>
        <taxon>Methanobacteriati</taxon>
        <taxon>Methanobacteriota</taxon>
        <taxon>Methanomada group</taxon>
        <taxon>Methanococci</taxon>
        <taxon>Methanococcales</taxon>
        <taxon>Methanocaldococcaceae</taxon>
        <taxon>Methanotorris</taxon>
    </lineage>
</organism>
<dbReference type="AlphaFoldDB" id="F6BAL1"/>
<protein>
    <recommendedName>
        <fullName evidence="3">Glycosyl transferase family 28 C-terminal domain-containing protein</fullName>
    </recommendedName>
</protein>
<dbReference type="Gene3D" id="3.40.50.2000">
    <property type="entry name" value="Glycogen Phosphorylase B"/>
    <property type="match status" value="2"/>
</dbReference>
<name>F6BAL1_METIK</name>
<dbReference type="HOGENOM" id="CLU_060247_0_0_2"/>
<dbReference type="SUPFAM" id="SSF53756">
    <property type="entry name" value="UDP-Glycosyltransferase/glycogen phosphorylase"/>
    <property type="match status" value="1"/>
</dbReference>
<keyword evidence="5" id="KW-1185">Reference proteome</keyword>
<evidence type="ECO:0000313" key="5">
    <source>
        <dbReference type="Proteomes" id="UP000009227"/>
    </source>
</evidence>
<dbReference type="Proteomes" id="UP000009227">
    <property type="component" value="Chromosome"/>
</dbReference>
<proteinExistence type="inferred from homology"/>
<evidence type="ECO:0000256" key="2">
    <source>
        <dbReference type="SAM" id="Coils"/>
    </source>
</evidence>
<evidence type="ECO:0000256" key="1">
    <source>
        <dbReference type="ARBA" id="ARBA00006962"/>
    </source>
</evidence>
<dbReference type="InterPro" id="IPR005262">
    <property type="entry name" value="MJ1255-like"/>
</dbReference>
<keyword evidence="2" id="KW-0175">Coiled coil</keyword>
<dbReference type="Pfam" id="PF04101">
    <property type="entry name" value="Glyco_tran_28_C"/>
    <property type="match status" value="1"/>
</dbReference>
<dbReference type="CDD" id="cd03785">
    <property type="entry name" value="GT28_MurG"/>
    <property type="match status" value="1"/>
</dbReference>
<dbReference type="PANTHER" id="PTHR21015:SF22">
    <property type="entry name" value="GLYCOSYLTRANSFERASE"/>
    <property type="match status" value="1"/>
</dbReference>
<dbReference type="STRING" id="880724.Metig_1490"/>